<evidence type="ECO:0000256" key="2">
    <source>
        <dbReference type="ARBA" id="ARBA00022631"/>
    </source>
</evidence>
<keyword evidence="6" id="KW-1185">Reference proteome</keyword>
<evidence type="ECO:0000256" key="3">
    <source>
        <dbReference type="ARBA" id="ARBA00023239"/>
    </source>
</evidence>
<evidence type="ECO:0000313" key="6">
    <source>
        <dbReference type="Proteomes" id="UP001237448"/>
    </source>
</evidence>
<dbReference type="PANTHER" id="PTHR21221">
    <property type="entry name" value="UREIDOGLYCOLATE HYDROLASE"/>
    <property type="match status" value="1"/>
</dbReference>
<dbReference type="InterPro" id="IPR007247">
    <property type="entry name" value="Ureidogly_lyase"/>
</dbReference>
<dbReference type="CDD" id="cd20298">
    <property type="entry name" value="cupin_UAH"/>
    <property type="match status" value="1"/>
</dbReference>
<keyword evidence="3 5" id="KW-0456">Lyase</keyword>
<proteinExistence type="predicted"/>
<gene>
    <name evidence="5" type="ORF">J3R73_003773</name>
</gene>
<dbReference type="InterPro" id="IPR011051">
    <property type="entry name" value="RmlC_Cupin_sf"/>
</dbReference>
<dbReference type="RefSeq" id="WP_307430188.1">
    <property type="nucleotide sequence ID" value="NZ_JAUSVK010000001.1"/>
</dbReference>
<dbReference type="Pfam" id="PF04115">
    <property type="entry name" value="Ureidogly_lyase"/>
    <property type="match status" value="1"/>
</dbReference>
<sequence length="158" mass="17169">MPVLKLEPVTAEAFAPFGQILPARQTGEPRLELIEELQNLRDTGKARLSLAAVAPKALPLTAVEMERHVFSSQAFIPYDGQGFLVLVAPHGADGLPDVSGLRAFRFPGDVGVNYRADTWHHPLTALDGPSRFVVLTFVDGTETDEQFVPLPEPVTIEA</sequence>
<dbReference type="InterPro" id="IPR024060">
    <property type="entry name" value="Ureidoglycolate_lyase_dom_sf"/>
</dbReference>
<evidence type="ECO:0000313" key="5">
    <source>
        <dbReference type="EMBL" id="MDQ0393981.1"/>
    </source>
</evidence>
<evidence type="ECO:0000256" key="1">
    <source>
        <dbReference type="ARBA" id="ARBA00011738"/>
    </source>
</evidence>
<evidence type="ECO:0000256" key="4">
    <source>
        <dbReference type="ARBA" id="ARBA00047684"/>
    </source>
</evidence>
<reference evidence="5 6" key="1">
    <citation type="submission" date="2023-07" db="EMBL/GenBank/DDBJ databases">
        <title>Genomic Encyclopedia of Type Strains, Phase IV (KMG-IV): sequencing the most valuable type-strain genomes for metagenomic binning, comparative biology and taxonomic classification.</title>
        <authorList>
            <person name="Goeker M."/>
        </authorList>
    </citation>
    <scope>NUCLEOTIDE SEQUENCE [LARGE SCALE GENOMIC DNA]</scope>
    <source>
        <strain evidence="5 6">DSM 5896</strain>
    </source>
</reference>
<dbReference type="GO" id="GO:0050385">
    <property type="term" value="F:ureidoglycolate lyase activity"/>
    <property type="evidence" value="ECO:0007669"/>
    <property type="project" value="UniProtKB-EC"/>
</dbReference>
<dbReference type="EC" id="4.3.2.3" evidence="5"/>
<accession>A0ABU0FHI2</accession>
<name>A0ABU0FHI2_9HYPH</name>
<comment type="catalytic activity">
    <reaction evidence="4">
        <text>(S)-ureidoglycolate = urea + glyoxylate</text>
        <dbReference type="Rhea" id="RHEA:11304"/>
        <dbReference type="ChEBI" id="CHEBI:16199"/>
        <dbReference type="ChEBI" id="CHEBI:36655"/>
        <dbReference type="ChEBI" id="CHEBI:57296"/>
        <dbReference type="EC" id="4.3.2.3"/>
    </reaction>
</comment>
<protein>
    <submittedName>
        <fullName evidence="5">Ureidoglycolate lyase</fullName>
        <ecNumber evidence="5">4.3.2.3</ecNumber>
    </submittedName>
</protein>
<organism evidence="5 6">
    <name type="scientific">Labrys monachus</name>
    <dbReference type="NCBI Taxonomy" id="217067"/>
    <lineage>
        <taxon>Bacteria</taxon>
        <taxon>Pseudomonadati</taxon>
        <taxon>Pseudomonadota</taxon>
        <taxon>Alphaproteobacteria</taxon>
        <taxon>Hyphomicrobiales</taxon>
        <taxon>Xanthobacteraceae</taxon>
        <taxon>Labrys</taxon>
    </lineage>
</organism>
<dbReference type="SUPFAM" id="SSF51182">
    <property type="entry name" value="RmlC-like cupins"/>
    <property type="match status" value="1"/>
</dbReference>
<dbReference type="Proteomes" id="UP001237448">
    <property type="component" value="Unassembled WGS sequence"/>
</dbReference>
<comment type="caution">
    <text evidence="5">The sequence shown here is derived from an EMBL/GenBank/DDBJ whole genome shotgun (WGS) entry which is preliminary data.</text>
</comment>
<dbReference type="InterPro" id="IPR047233">
    <property type="entry name" value="UAH_cupin"/>
</dbReference>
<comment type="subunit">
    <text evidence="1">Homodimer.</text>
</comment>
<keyword evidence="2" id="KW-0659">Purine metabolism</keyword>
<dbReference type="Gene3D" id="2.60.120.480">
    <property type="entry name" value="Ureidoglycolate hydrolase"/>
    <property type="match status" value="1"/>
</dbReference>
<dbReference type="PANTHER" id="PTHR21221:SF1">
    <property type="entry name" value="UREIDOGLYCOLATE LYASE"/>
    <property type="match status" value="1"/>
</dbReference>
<dbReference type="EMBL" id="JAUSVK010000001">
    <property type="protein sequence ID" value="MDQ0393981.1"/>
    <property type="molecule type" value="Genomic_DNA"/>
</dbReference>